<dbReference type="AlphaFoldDB" id="A0AAN7YTX5"/>
<gene>
    <name evidence="1" type="ORF">RRF57_000156</name>
</gene>
<name>A0AAN7YTX5_9PEZI</name>
<sequence>MKPAWSNSPDAVAERLEVHLGQFEADYRIATEEEWQRYGSEQSDARVGTVGVKKQLRSKLECLVEAL</sequence>
<organism evidence="1 2">
    <name type="scientific">Xylaria bambusicola</name>
    <dbReference type="NCBI Taxonomy" id="326684"/>
    <lineage>
        <taxon>Eukaryota</taxon>
        <taxon>Fungi</taxon>
        <taxon>Dikarya</taxon>
        <taxon>Ascomycota</taxon>
        <taxon>Pezizomycotina</taxon>
        <taxon>Sordariomycetes</taxon>
        <taxon>Xylariomycetidae</taxon>
        <taxon>Xylariales</taxon>
        <taxon>Xylariaceae</taxon>
        <taxon>Xylaria</taxon>
    </lineage>
</organism>
<dbReference type="EMBL" id="JAWHQM010000001">
    <property type="protein sequence ID" value="KAK5624440.1"/>
    <property type="molecule type" value="Genomic_DNA"/>
</dbReference>
<dbReference type="Proteomes" id="UP001305414">
    <property type="component" value="Unassembled WGS sequence"/>
</dbReference>
<accession>A0AAN7YTX5</accession>
<keyword evidence="2" id="KW-1185">Reference proteome</keyword>
<reference evidence="1 2" key="1">
    <citation type="submission" date="2023-10" db="EMBL/GenBank/DDBJ databases">
        <title>Draft genome sequence of Xylaria bambusicola isolate GMP-LS, the root and basal stem rot pathogen of sugarcane in Indonesia.</title>
        <authorList>
            <person name="Selvaraj P."/>
            <person name="Muralishankar V."/>
            <person name="Muruganantham S."/>
            <person name="Sp S."/>
            <person name="Haryani S."/>
            <person name="Lau K.J.X."/>
            <person name="Naqvi N.I."/>
        </authorList>
    </citation>
    <scope>NUCLEOTIDE SEQUENCE [LARGE SCALE GENOMIC DNA]</scope>
    <source>
        <strain evidence="1">GMP-LS</strain>
    </source>
</reference>
<evidence type="ECO:0000313" key="2">
    <source>
        <dbReference type="Proteomes" id="UP001305414"/>
    </source>
</evidence>
<proteinExistence type="predicted"/>
<comment type="caution">
    <text evidence="1">The sequence shown here is derived from an EMBL/GenBank/DDBJ whole genome shotgun (WGS) entry which is preliminary data.</text>
</comment>
<evidence type="ECO:0000313" key="1">
    <source>
        <dbReference type="EMBL" id="KAK5624440.1"/>
    </source>
</evidence>
<protein>
    <submittedName>
        <fullName evidence="1">Uncharacterized protein</fullName>
    </submittedName>
</protein>